<evidence type="ECO:0000313" key="2">
    <source>
        <dbReference type="EMBL" id="GAP26803.1"/>
    </source>
</evidence>
<accession>A0ABC9YN80</accession>
<feature type="domain" description="DUF427" evidence="1">
    <location>
        <begin position="161"/>
        <end position="253"/>
    </location>
</feature>
<dbReference type="InterPro" id="IPR038694">
    <property type="entry name" value="DUF427_sf"/>
</dbReference>
<feature type="domain" description="DUF427" evidence="1">
    <location>
        <begin position="40"/>
        <end position="122"/>
    </location>
</feature>
<dbReference type="AlphaFoldDB" id="A0ABC9YN80"/>
<comment type="caution">
    <text evidence="2">The sequence shown here is derived from an EMBL/GenBank/DDBJ whole genome shotgun (WGS) entry which is preliminary data.</text>
</comment>
<name>A0ABC9YN80_9NOCA</name>
<sequence>MLRMQRIPLSDRRFHGGVPSGGMTETQRGRVRVEPSAKRVRAYLGGQLAADSVRPMLVWESPHYPTYYLPVADLRVKLEPNGQTRPSPSRGDGTEFDVVADGVIAAGAAVRHLDSPIPELRELVKLDFHAMDEWLEEDEPIYVHPRDPYTRVDILFSSRHVRVALNGETLADSHSPHILFETGLPPRYYLPLSDLRRELLRPSASRTSCPYKGHAEYWDVQLGETTHADLVWIYRTPLPESQKIAGLASFYNEKVDIWVDGELQPRPKTPFS</sequence>
<dbReference type="Pfam" id="PF04248">
    <property type="entry name" value="NTP_transf_9"/>
    <property type="match status" value="2"/>
</dbReference>
<keyword evidence="3" id="KW-1185">Reference proteome</keyword>
<dbReference type="PANTHER" id="PTHR34310:SF9">
    <property type="entry name" value="BLR5716 PROTEIN"/>
    <property type="match status" value="1"/>
</dbReference>
<protein>
    <recommendedName>
        <fullName evidence="1">DUF427 domain-containing protein</fullName>
    </recommendedName>
</protein>
<evidence type="ECO:0000313" key="3">
    <source>
        <dbReference type="Proteomes" id="UP000037179"/>
    </source>
</evidence>
<proteinExistence type="predicted"/>
<dbReference type="EMBL" id="BBYQ01000010">
    <property type="protein sequence ID" value="GAP26803.1"/>
    <property type="molecule type" value="Genomic_DNA"/>
</dbReference>
<organism evidence="2 3">
    <name type="scientific">Nocardia seriolae</name>
    <dbReference type="NCBI Taxonomy" id="37332"/>
    <lineage>
        <taxon>Bacteria</taxon>
        <taxon>Bacillati</taxon>
        <taxon>Actinomycetota</taxon>
        <taxon>Actinomycetes</taxon>
        <taxon>Mycobacteriales</taxon>
        <taxon>Nocardiaceae</taxon>
        <taxon>Nocardia</taxon>
    </lineage>
</organism>
<dbReference type="Gene3D" id="2.170.150.40">
    <property type="entry name" value="Domain of unknown function (DUF427)"/>
    <property type="match status" value="2"/>
</dbReference>
<reference evidence="3" key="1">
    <citation type="submission" date="2015-07" db="EMBL/GenBank/DDBJ databases">
        <title>Nocardia seriolae U-1 whole genome shotgun sequence.</title>
        <authorList>
            <person name="Imajoh M."/>
            <person name="Fukumoto Y."/>
            <person name="Sukeda M."/>
            <person name="Yamane J."/>
            <person name="Yamasaki K."/>
            <person name="Shimizu M."/>
            <person name="Ohnishi K."/>
            <person name="Oshima S."/>
        </authorList>
    </citation>
    <scope>NUCLEOTIDE SEQUENCE [LARGE SCALE GENOMIC DNA]</scope>
    <source>
        <strain evidence="3">U-1</strain>
    </source>
</reference>
<dbReference type="PANTHER" id="PTHR34310">
    <property type="entry name" value="DUF427 DOMAIN PROTEIN (AFU_ORTHOLOGUE AFUA_3G02220)"/>
    <property type="match status" value="1"/>
</dbReference>
<dbReference type="Proteomes" id="UP000037179">
    <property type="component" value="Unassembled WGS sequence"/>
</dbReference>
<reference evidence="2 3" key="2">
    <citation type="journal article" date="2016" name="Genome Announc.">
        <title>Draft Genome Sequence of Erythromycin- and Oxytetracycline-Sensitive Nocardia seriolae Strain U-1 (NBRC 110359).</title>
        <authorList>
            <person name="Imajoh M."/>
            <person name="Sukeda M."/>
            <person name="Shimizu M."/>
            <person name="Yamane J."/>
            <person name="Ohnishi K."/>
            <person name="Oshima S."/>
        </authorList>
    </citation>
    <scope>NUCLEOTIDE SEQUENCE [LARGE SCALE GENOMIC DNA]</scope>
    <source>
        <strain evidence="2 3">U-1</strain>
    </source>
</reference>
<gene>
    <name evidence="2" type="ORF">NSK11_contig00010-0054</name>
</gene>
<evidence type="ECO:0000259" key="1">
    <source>
        <dbReference type="Pfam" id="PF04248"/>
    </source>
</evidence>
<dbReference type="InterPro" id="IPR007361">
    <property type="entry name" value="DUF427"/>
</dbReference>